<dbReference type="VEuPathDB" id="FungiDB:MMYC01_203449"/>
<reference evidence="3 4" key="1">
    <citation type="journal article" date="2016" name="Genome Announc.">
        <title>Genome Sequence of Madurella mycetomatis mm55, Isolated from a Human Mycetoma Case in Sudan.</title>
        <authorList>
            <person name="Smit S."/>
            <person name="Derks M.F."/>
            <person name="Bervoets S."/>
            <person name="Fahal A."/>
            <person name="van Leeuwen W."/>
            <person name="van Belkum A."/>
            <person name="van de Sande W.W."/>
        </authorList>
    </citation>
    <scope>NUCLEOTIDE SEQUENCE [LARGE SCALE GENOMIC DNA]</scope>
    <source>
        <strain evidence="4">mm55</strain>
    </source>
</reference>
<dbReference type="GO" id="GO:0016787">
    <property type="term" value="F:hydrolase activity"/>
    <property type="evidence" value="ECO:0007669"/>
    <property type="project" value="UniProtKB-KW"/>
</dbReference>
<dbReference type="AlphaFoldDB" id="A0A175W8V2"/>
<keyword evidence="4" id="KW-1185">Reference proteome</keyword>
<evidence type="ECO:0000313" key="3">
    <source>
        <dbReference type="EMBL" id="KXX80015.1"/>
    </source>
</evidence>
<name>A0A175W8V2_9PEZI</name>
<dbReference type="Pfam" id="PF07859">
    <property type="entry name" value="Abhydrolase_3"/>
    <property type="match status" value="1"/>
</dbReference>
<feature type="domain" description="Alpha/beta hydrolase fold-3" evidence="2">
    <location>
        <begin position="104"/>
        <end position="302"/>
    </location>
</feature>
<proteinExistence type="predicted"/>
<keyword evidence="1" id="KW-0378">Hydrolase</keyword>
<protein>
    <submittedName>
        <fullName evidence="3">Carboxylesterase NlhH</fullName>
    </submittedName>
</protein>
<dbReference type="Gene3D" id="3.40.50.1820">
    <property type="entry name" value="alpha/beta hydrolase"/>
    <property type="match status" value="1"/>
</dbReference>
<evidence type="ECO:0000259" key="2">
    <source>
        <dbReference type="Pfam" id="PF07859"/>
    </source>
</evidence>
<comment type="caution">
    <text evidence="3">The sequence shown here is derived from an EMBL/GenBank/DDBJ whole genome shotgun (WGS) entry which is preliminary data.</text>
</comment>
<dbReference type="InterPro" id="IPR013094">
    <property type="entry name" value="AB_hydrolase_3"/>
</dbReference>
<evidence type="ECO:0000256" key="1">
    <source>
        <dbReference type="ARBA" id="ARBA00022801"/>
    </source>
</evidence>
<dbReference type="OrthoDB" id="408631at2759"/>
<dbReference type="InterPro" id="IPR050300">
    <property type="entry name" value="GDXG_lipolytic_enzyme"/>
</dbReference>
<dbReference type="Proteomes" id="UP000078237">
    <property type="component" value="Unassembled WGS sequence"/>
</dbReference>
<sequence>MADIVAATTAPSVLDTTGGGEAPGIVVDRLPLGQRIKWGFLAYAWTGLMRLILFFKESKKRFTPRADNDPDLVKSYAALKSLPIRIFFPTSYSPSSRDKFPTLLTVHGGGFVVGTPHDNDTWNRIFARTHNFLVIALNYSKAPASPFPGAIHDLGTLIPLVLTDASLPIDTERVALGGFSAGGNLTLTAAQLPGVRGRIAAAVPLYPVVDFVAPEGAKVRTRRYKPALGGFRARERDFLLSMMPIFNWSYLSPGLRRDDPLLSPFYADPDHLPPNIFAVACEMDLLAPEVLRMMCKLAGRRVPGLEEVIGQEGSIRKGELITEGDDRFSWEEKTRDGRRYKWLLVPDTIHGFDNDGINDLARDPVLMEDARMKRGKVIKLIGEWLLDGPLKEKDGA</sequence>
<accession>A0A175W8V2</accession>
<gene>
    <name evidence="3" type="ORF">MMYC01_203449</name>
</gene>
<dbReference type="PANTHER" id="PTHR48081:SF8">
    <property type="entry name" value="ALPHA_BETA HYDROLASE FOLD-3 DOMAIN-CONTAINING PROTEIN-RELATED"/>
    <property type="match status" value="1"/>
</dbReference>
<dbReference type="SUPFAM" id="SSF53474">
    <property type="entry name" value="alpha/beta-Hydrolases"/>
    <property type="match status" value="1"/>
</dbReference>
<organism evidence="3 4">
    <name type="scientific">Madurella mycetomatis</name>
    <dbReference type="NCBI Taxonomy" id="100816"/>
    <lineage>
        <taxon>Eukaryota</taxon>
        <taxon>Fungi</taxon>
        <taxon>Dikarya</taxon>
        <taxon>Ascomycota</taxon>
        <taxon>Pezizomycotina</taxon>
        <taxon>Sordariomycetes</taxon>
        <taxon>Sordariomycetidae</taxon>
        <taxon>Sordariales</taxon>
        <taxon>Sordariales incertae sedis</taxon>
        <taxon>Madurella</taxon>
    </lineage>
</organism>
<dbReference type="InterPro" id="IPR029058">
    <property type="entry name" value="AB_hydrolase_fold"/>
</dbReference>
<evidence type="ECO:0000313" key="4">
    <source>
        <dbReference type="Proteomes" id="UP000078237"/>
    </source>
</evidence>
<dbReference type="EMBL" id="LCTW02000071">
    <property type="protein sequence ID" value="KXX80015.1"/>
    <property type="molecule type" value="Genomic_DNA"/>
</dbReference>
<dbReference type="PANTHER" id="PTHR48081">
    <property type="entry name" value="AB HYDROLASE SUPERFAMILY PROTEIN C4A8.06C"/>
    <property type="match status" value="1"/>
</dbReference>
<dbReference type="STRING" id="100816.A0A175W8V2"/>